<keyword evidence="1" id="KW-0472">Membrane</keyword>
<evidence type="ECO:0000256" key="1">
    <source>
        <dbReference type="SAM" id="Phobius"/>
    </source>
</evidence>
<proteinExistence type="predicted"/>
<organism evidence="2 3">
    <name type="scientific">Pontibacillus salipaludis</name>
    <dbReference type="NCBI Taxonomy" id="1697394"/>
    <lineage>
        <taxon>Bacteria</taxon>
        <taxon>Bacillati</taxon>
        <taxon>Bacillota</taxon>
        <taxon>Bacilli</taxon>
        <taxon>Bacillales</taxon>
        <taxon>Bacillaceae</taxon>
        <taxon>Pontibacillus</taxon>
    </lineage>
</organism>
<dbReference type="Proteomes" id="UP000642571">
    <property type="component" value="Unassembled WGS sequence"/>
</dbReference>
<protein>
    <recommendedName>
        <fullName evidence="4">YrhC-like protein</fullName>
    </recommendedName>
</protein>
<sequence>MKKDEKITESNEGYRRFKLVFHSIILIFALCLIASSFLGFDDMERAPLYLSIGILFSIQSLFGLHKSGKQKLEH</sequence>
<keyword evidence="1" id="KW-0812">Transmembrane</keyword>
<reference evidence="3" key="1">
    <citation type="journal article" date="2019" name="Int. J. Syst. Evol. Microbiol.">
        <title>The Global Catalogue of Microorganisms (GCM) 10K type strain sequencing project: providing services to taxonomists for standard genome sequencing and annotation.</title>
        <authorList>
            <consortium name="The Broad Institute Genomics Platform"/>
            <consortium name="The Broad Institute Genome Sequencing Center for Infectious Disease"/>
            <person name="Wu L."/>
            <person name="Ma J."/>
        </authorList>
    </citation>
    <scope>NUCLEOTIDE SEQUENCE [LARGE SCALE GENOMIC DNA]</scope>
    <source>
        <strain evidence="3">CGMCC 1.15353</strain>
    </source>
</reference>
<evidence type="ECO:0008006" key="4">
    <source>
        <dbReference type="Google" id="ProtNLM"/>
    </source>
</evidence>
<feature type="transmembrane region" description="Helical" evidence="1">
    <location>
        <begin position="46"/>
        <end position="64"/>
    </location>
</feature>
<keyword evidence="1" id="KW-1133">Transmembrane helix</keyword>
<name>A0ABQ1Q601_9BACI</name>
<gene>
    <name evidence="2" type="ORF">GCM10011389_21350</name>
</gene>
<dbReference type="RefSeq" id="WP_188653570.1">
    <property type="nucleotide sequence ID" value="NZ_BMIN01000008.1"/>
</dbReference>
<comment type="caution">
    <text evidence="2">The sequence shown here is derived from an EMBL/GenBank/DDBJ whole genome shotgun (WGS) entry which is preliminary data.</text>
</comment>
<evidence type="ECO:0000313" key="2">
    <source>
        <dbReference type="EMBL" id="GGD13456.1"/>
    </source>
</evidence>
<keyword evidence="3" id="KW-1185">Reference proteome</keyword>
<feature type="transmembrane region" description="Helical" evidence="1">
    <location>
        <begin position="20"/>
        <end position="40"/>
    </location>
</feature>
<dbReference type="EMBL" id="BMIN01000008">
    <property type="protein sequence ID" value="GGD13456.1"/>
    <property type="molecule type" value="Genomic_DNA"/>
</dbReference>
<accession>A0ABQ1Q601</accession>
<evidence type="ECO:0000313" key="3">
    <source>
        <dbReference type="Proteomes" id="UP000642571"/>
    </source>
</evidence>